<keyword evidence="7 11" id="KW-0963">Cytoplasm</keyword>
<dbReference type="InterPro" id="IPR002410">
    <property type="entry name" value="Peptidase_S33"/>
</dbReference>
<evidence type="ECO:0000256" key="1">
    <source>
        <dbReference type="ARBA" id="ARBA00001585"/>
    </source>
</evidence>
<evidence type="ECO:0000256" key="8">
    <source>
        <dbReference type="ARBA" id="ARBA00022670"/>
    </source>
</evidence>
<comment type="subcellular location">
    <subcellularLocation>
        <location evidence="2 11">Cytoplasm</location>
    </subcellularLocation>
</comment>
<dbReference type="NCBIfam" id="TIGR01249">
    <property type="entry name" value="pro_imino_pep_1"/>
    <property type="match status" value="1"/>
</dbReference>
<dbReference type="EMBL" id="JBHRTP010000111">
    <property type="protein sequence ID" value="MFC3111366.1"/>
    <property type="molecule type" value="Genomic_DNA"/>
</dbReference>
<evidence type="ECO:0000256" key="3">
    <source>
        <dbReference type="ARBA" id="ARBA00010088"/>
    </source>
</evidence>
<comment type="similarity">
    <text evidence="3 11 12">Belongs to the peptidase S33 family.</text>
</comment>
<dbReference type="PANTHER" id="PTHR43722">
    <property type="entry name" value="PROLINE IMINOPEPTIDASE"/>
    <property type="match status" value="1"/>
</dbReference>
<keyword evidence="15" id="KW-1185">Reference proteome</keyword>
<evidence type="ECO:0000256" key="5">
    <source>
        <dbReference type="ARBA" id="ARBA00021843"/>
    </source>
</evidence>
<evidence type="ECO:0000256" key="2">
    <source>
        <dbReference type="ARBA" id="ARBA00004496"/>
    </source>
</evidence>
<dbReference type="EC" id="3.4.11.5" evidence="4 11"/>
<evidence type="ECO:0000313" key="14">
    <source>
        <dbReference type="EMBL" id="MFC3111366.1"/>
    </source>
</evidence>
<sequence length="319" mass="35497">MNPPSLFPPLAPYEHGMLAVDALHTLYWEQCGNPDGLPVLFLHGGPGAGLSPTHRQFFDPVHYRVVLFDQRGAGKSTPLGEVRHNTTPLLIDDIEQLRRLLGIEQWLVFGGSWGSTLALAYGEAHPERCLGFVLRGIFLCTPGEVDWFVNGIANFFPEIHAEFAAAIPEVERGDLLQAYCRRLFCDDPAVTTAAAKSWSRYEGSCLYLRPQPEAVAAFESDAVSLGLGRLEAHYMRNQGFVPDDQLIRNIARIRHLPAVIVQGRYDVICPPTSAWRLHQAWPQARLQIIDDAGHAALEPGTAQALVAATEQFRLRRRFD</sequence>
<dbReference type="Gene3D" id="3.40.50.1820">
    <property type="entry name" value="alpha/beta hydrolase"/>
    <property type="match status" value="1"/>
</dbReference>
<keyword evidence="6 11" id="KW-0031">Aminopeptidase</keyword>
<dbReference type="PIRSF" id="PIRSF006431">
    <property type="entry name" value="Pept_S33"/>
    <property type="match status" value="1"/>
</dbReference>
<organism evidence="14 15">
    <name type="scientific">Undibacterium arcticum</name>
    <dbReference type="NCBI Taxonomy" id="1762892"/>
    <lineage>
        <taxon>Bacteria</taxon>
        <taxon>Pseudomonadati</taxon>
        <taxon>Pseudomonadota</taxon>
        <taxon>Betaproteobacteria</taxon>
        <taxon>Burkholderiales</taxon>
        <taxon>Oxalobacteraceae</taxon>
        <taxon>Undibacterium</taxon>
    </lineage>
</organism>
<evidence type="ECO:0000256" key="12">
    <source>
        <dbReference type="RuleBase" id="RU003421"/>
    </source>
</evidence>
<evidence type="ECO:0000256" key="4">
    <source>
        <dbReference type="ARBA" id="ARBA00012568"/>
    </source>
</evidence>
<gene>
    <name evidence="14" type="primary">pip</name>
    <name evidence="14" type="ORF">ACFOFO_26060</name>
</gene>
<keyword evidence="8 11" id="KW-0645">Protease</keyword>
<dbReference type="Pfam" id="PF00561">
    <property type="entry name" value="Abhydrolase_1"/>
    <property type="match status" value="1"/>
</dbReference>
<keyword evidence="9 11" id="KW-0378">Hydrolase</keyword>
<name>A0ABV7FAT0_9BURK</name>
<dbReference type="PRINTS" id="PR00793">
    <property type="entry name" value="PROAMNOPTASE"/>
</dbReference>
<dbReference type="Proteomes" id="UP001595530">
    <property type="component" value="Unassembled WGS sequence"/>
</dbReference>
<dbReference type="RefSeq" id="WP_390321334.1">
    <property type="nucleotide sequence ID" value="NZ_JBHRTP010000111.1"/>
</dbReference>
<evidence type="ECO:0000259" key="13">
    <source>
        <dbReference type="Pfam" id="PF00561"/>
    </source>
</evidence>
<dbReference type="InterPro" id="IPR005944">
    <property type="entry name" value="Pro_iminopeptidase"/>
</dbReference>
<evidence type="ECO:0000256" key="7">
    <source>
        <dbReference type="ARBA" id="ARBA00022490"/>
    </source>
</evidence>
<evidence type="ECO:0000256" key="9">
    <source>
        <dbReference type="ARBA" id="ARBA00022801"/>
    </source>
</evidence>
<dbReference type="PANTHER" id="PTHR43722:SF1">
    <property type="entry name" value="PROLINE IMINOPEPTIDASE"/>
    <property type="match status" value="1"/>
</dbReference>
<evidence type="ECO:0000256" key="6">
    <source>
        <dbReference type="ARBA" id="ARBA00022438"/>
    </source>
</evidence>
<feature type="domain" description="AB hydrolase-1" evidence="13">
    <location>
        <begin position="38"/>
        <end position="298"/>
    </location>
</feature>
<dbReference type="SUPFAM" id="SSF53474">
    <property type="entry name" value="alpha/beta-Hydrolases"/>
    <property type="match status" value="1"/>
</dbReference>
<evidence type="ECO:0000256" key="10">
    <source>
        <dbReference type="ARBA" id="ARBA00029605"/>
    </source>
</evidence>
<comment type="catalytic activity">
    <reaction evidence="1 11 12">
        <text>Release of N-terminal proline from a peptide.</text>
        <dbReference type="EC" id="3.4.11.5"/>
    </reaction>
</comment>
<evidence type="ECO:0000256" key="11">
    <source>
        <dbReference type="PIRNR" id="PIRNR006431"/>
    </source>
</evidence>
<proteinExistence type="inferred from homology"/>
<comment type="caution">
    <text evidence="14">The sequence shown here is derived from an EMBL/GenBank/DDBJ whole genome shotgun (WGS) entry which is preliminary data.</text>
</comment>
<dbReference type="GO" id="GO:0004177">
    <property type="term" value="F:aminopeptidase activity"/>
    <property type="evidence" value="ECO:0007669"/>
    <property type="project" value="UniProtKB-KW"/>
</dbReference>
<reference evidence="15" key="1">
    <citation type="journal article" date="2019" name="Int. J. Syst. Evol. Microbiol.">
        <title>The Global Catalogue of Microorganisms (GCM) 10K type strain sequencing project: providing services to taxonomists for standard genome sequencing and annotation.</title>
        <authorList>
            <consortium name="The Broad Institute Genomics Platform"/>
            <consortium name="The Broad Institute Genome Sequencing Center for Infectious Disease"/>
            <person name="Wu L."/>
            <person name="Ma J."/>
        </authorList>
    </citation>
    <scope>NUCLEOTIDE SEQUENCE [LARGE SCALE GENOMIC DNA]</scope>
    <source>
        <strain evidence="15">KCTC 42986</strain>
    </source>
</reference>
<accession>A0ABV7FAT0</accession>
<protein>
    <recommendedName>
        <fullName evidence="5 11">Proline iminopeptidase</fullName>
        <shortName evidence="11">PIP</shortName>
        <ecNumber evidence="4 11">3.4.11.5</ecNumber>
    </recommendedName>
    <alternativeName>
        <fullName evidence="10 11">Prolyl aminopeptidase</fullName>
    </alternativeName>
</protein>
<dbReference type="InterPro" id="IPR000073">
    <property type="entry name" value="AB_hydrolase_1"/>
</dbReference>
<evidence type="ECO:0000313" key="15">
    <source>
        <dbReference type="Proteomes" id="UP001595530"/>
    </source>
</evidence>
<dbReference type="InterPro" id="IPR029058">
    <property type="entry name" value="AB_hydrolase_fold"/>
</dbReference>